<dbReference type="InterPro" id="IPR013780">
    <property type="entry name" value="Glyco_hydro_b"/>
</dbReference>
<dbReference type="Gene3D" id="3.20.20.80">
    <property type="entry name" value="Glycosidases"/>
    <property type="match status" value="1"/>
</dbReference>
<comment type="caution">
    <text evidence="9">The sequence shown here is derived from an EMBL/GenBank/DDBJ whole genome shotgun (WGS) entry which is preliminary data.</text>
</comment>
<protein>
    <submittedName>
        <fullName evidence="9">DUF4968 domain-containing protein</fullName>
    </submittedName>
</protein>
<evidence type="ECO:0000256" key="3">
    <source>
        <dbReference type="ARBA" id="ARBA00023295"/>
    </source>
</evidence>
<dbReference type="Gene3D" id="2.60.40.1180">
    <property type="entry name" value="Golgi alpha-mannosidase II"/>
    <property type="match status" value="2"/>
</dbReference>
<comment type="similarity">
    <text evidence="1 4">Belongs to the glycosyl hydrolase 31 family.</text>
</comment>
<feature type="domain" description="Glycoside hydrolase family 31 N-terminal" evidence="6">
    <location>
        <begin position="29"/>
        <end position="193"/>
    </location>
</feature>
<keyword evidence="3 4" id="KW-0326">Glycosidase</keyword>
<dbReference type="AlphaFoldDB" id="A0A7V4DXU8"/>
<dbReference type="GO" id="GO:0005975">
    <property type="term" value="P:carbohydrate metabolic process"/>
    <property type="evidence" value="ECO:0007669"/>
    <property type="project" value="InterPro"/>
</dbReference>
<dbReference type="CDD" id="cd06604">
    <property type="entry name" value="GH31_glucosidase_II_MalA"/>
    <property type="match status" value="1"/>
</dbReference>
<dbReference type="Pfam" id="PF17137">
    <property type="entry name" value="DUF5110"/>
    <property type="match status" value="1"/>
</dbReference>
<dbReference type="InterPro" id="IPR011013">
    <property type="entry name" value="Gal_mutarotase_sf_dom"/>
</dbReference>
<evidence type="ECO:0000256" key="1">
    <source>
        <dbReference type="ARBA" id="ARBA00007806"/>
    </source>
</evidence>
<evidence type="ECO:0000313" key="9">
    <source>
        <dbReference type="EMBL" id="HGK24499.1"/>
    </source>
</evidence>
<evidence type="ECO:0000256" key="2">
    <source>
        <dbReference type="ARBA" id="ARBA00022801"/>
    </source>
</evidence>
<proteinExistence type="inferred from homology"/>
<evidence type="ECO:0000259" key="8">
    <source>
        <dbReference type="Pfam" id="PF21365"/>
    </source>
</evidence>
<sequence>MIEKLKPWSKISSWEKKGESLLLRGEEDLKIEVINEKVIRFHFSKNKEWRHNYSFAIEREISKIDFVVEENEEDIILYTGILKVVINKNFPNIKIYEKEKLIHSDYQNYGYAKYKNKVFSLKSFHKEEAFLGLGEKMGGLNKKGKKYVNWNTDDPHHYPNTDPLYQSHPFLLAWNSEFSYGIFFDNTFRTYFDLGEESSEYYCFYADNGELDYYFIYGPTPKEVIENYTFLIGRYYMPPLFALGYQQSKWGYRNKEMLMDIARKFREKDIPCDVLYLDIDYMDGFRVFTFDEEKFPNIKEMIKDLNKMGFKVVPIVDPGVKKDINYEVYREGIEKECFCRRSTGEIYTGYVWPGECVFPDFAKERVREWWGEKQKKLIDAGVSGIWNDMNEPSSFPHPVDNFSKSWERHSTFWGIFSDHSDEIFYEKTFPKDVLHGERGEFTHDEIHNVYGLLMAKASYEGWRRENPNIRPLIITRAGFSGVQKYSAVWTGDNKSWWEHLYVSIPMLQNLGISGVPFIGADVGGFGLNCSPELFVRWIELGIFYPFFRNHSELNTRPQEPWAFSKEVEDIARNYIKLRYKLIPYFYSLFWEAKEKGIPLIRPLVLEFPNDRESIYNYDEFMLGPFMLVAPIYREGVRARLVYLPPGIWYDFWGNEKYEGPNYISVKAPLGRIPLFIREGSIIPLWEVQSFVGEKKQEILELLVYPGKGEFMYYEDDGISWSYENGEYNLIKIEVNDGKLEIKYLYKGYKSDRKMFKVKYLGKEFLLEDKDYIKLDL</sequence>
<dbReference type="Gene3D" id="2.60.40.1760">
    <property type="entry name" value="glycosyl hydrolase (family 31)"/>
    <property type="match status" value="1"/>
</dbReference>
<dbReference type="InterPro" id="IPR048395">
    <property type="entry name" value="Glyco_hydro_31_C"/>
</dbReference>
<dbReference type="Pfam" id="PF01055">
    <property type="entry name" value="Glyco_hydro_31_2nd"/>
    <property type="match status" value="1"/>
</dbReference>
<feature type="domain" description="Glycosyl hydrolase family 31 C-terminal" evidence="8">
    <location>
        <begin position="596"/>
        <end position="682"/>
    </location>
</feature>
<keyword evidence="2 4" id="KW-0378">Hydrolase</keyword>
<dbReference type="PANTHER" id="PTHR22762:SF166">
    <property type="entry name" value="ALPHA-GLUCOSIDASE"/>
    <property type="match status" value="1"/>
</dbReference>
<organism evidence="9">
    <name type="scientific">Dictyoglomus thermophilum</name>
    <dbReference type="NCBI Taxonomy" id="14"/>
    <lineage>
        <taxon>Bacteria</taxon>
        <taxon>Pseudomonadati</taxon>
        <taxon>Dictyoglomota</taxon>
        <taxon>Dictyoglomia</taxon>
        <taxon>Dictyoglomales</taxon>
        <taxon>Dictyoglomaceae</taxon>
        <taxon>Dictyoglomus</taxon>
    </lineage>
</organism>
<dbReference type="PROSITE" id="PS00129">
    <property type="entry name" value="GLYCOSYL_HYDROL_F31_1"/>
    <property type="match status" value="1"/>
</dbReference>
<name>A0A7V4DXU8_DICTH</name>
<dbReference type="PANTHER" id="PTHR22762">
    <property type="entry name" value="ALPHA-GLUCOSIDASE"/>
    <property type="match status" value="1"/>
</dbReference>
<evidence type="ECO:0000259" key="7">
    <source>
        <dbReference type="Pfam" id="PF17137"/>
    </source>
</evidence>
<reference evidence="9" key="1">
    <citation type="journal article" date="2020" name="mSystems">
        <title>Genome- and Community-Level Interaction Insights into Carbon Utilization and Element Cycling Functions of Hydrothermarchaeota in Hydrothermal Sediment.</title>
        <authorList>
            <person name="Zhou Z."/>
            <person name="Liu Y."/>
            <person name="Xu W."/>
            <person name="Pan J."/>
            <person name="Luo Z.H."/>
            <person name="Li M."/>
        </authorList>
    </citation>
    <scope>NUCLEOTIDE SEQUENCE [LARGE SCALE GENOMIC DNA]</scope>
    <source>
        <strain evidence="9">SpSt-70</strain>
    </source>
</reference>
<feature type="domain" description="Glycoside hydrolase family 31 TIM barrel" evidence="5">
    <location>
        <begin position="236"/>
        <end position="588"/>
    </location>
</feature>
<evidence type="ECO:0000256" key="4">
    <source>
        <dbReference type="RuleBase" id="RU361185"/>
    </source>
</evidence>
<dbReference type="SUPFAM" id="SSF51011">
    <property type="entry name" value="Glycosyl hydrolase domain"/>
    <property type="match status" value="1"/>
</dbReference>
<dbReference type="SUPFAM" id="SSF51445">
    <property type="entry name" value="(Trans)glycosidases"/>
    <property type="match status" value="1"/>
</dbReference>
<evidence type="ECO:0000259" key="5">
    <source>
        <dbReference type="Pfam" id="PF01055"/>
    </source>
</evidence>
<dbReference type="CDD" id="cd14752">
    <property type="entry name" value="GH31_N"/>
    <property type="match status" value="1"/>
</dbReference>
<dbReference type="InterPro" id="IPR030458">
    <property type="entry name" value="Glyco_hydro_31_AS"/>
</dbReference>
<dbReference type="InterPro" id="IPR025887">
    <property type="entry name" value="Glyco_hydro_31_N_dom"/>
</dbReference>
<dbReference type="InterPro" id="IPR017853">
    <property type="entry name" value="GH"/>
</dbReference>
<dbReference type="GO" id="GO:0004553">
    <property type="term" value="F:hydrolase activity, hydrolyzing O-glycosyl compounds"/>
    <property type="evidence" value="ECO:0007669"/>
    <property type="project" value="InterPro"/>
</dbReference>
<dbReference type="Pfam" id="PF21365">
    <property type="entry name" value="Glyco_hydro_31_3rd"/>
    <property type="match status" value="1"/>
</dbReference>
<dbReference type="Pfam" id="PF13802">
    <property type="entry name" value="Gal_mutarotas_2"/>
    <property type="match status" value="1"/>
</dbReference>
<evidence type="ECO:0000259" key="6">
    <source>
        <dbReference type="Pfam" id="PF13802"/>
    </source>
</evidence>
<accession>A0A7V4DXU8</accession>
<dbReference type="EMBL" id="DTDV01000023">
    <property type="protein sequence ID" value="HGK24499.1"/>
    <property type="molecule type" value="Genomic_DNA"/>
</dbReference>
<gene>
    <name evidence="9" type="ORF">ENU78_08790</name>
</gene>
<dbReference type="GO" id="GO:0030246">
    <property type="term" value="F:carbohydrate binding"/>
    <property type="evidence" value="ECO:0007669"/>
    <property type="project" value="InterPro"/>
</dbReference>
<dbReference type="InterPro" id="IPR033403">
    <property type="entry name" value="DUF5110"/>
</dbReference>
<feature type="domain" description="DUF5110" evidence="7">
    <location>
        <begin position="699"/>
        <end position="758"/>
    </location>
</feature>
<dbReference type="InterPro" id="IPR000322">
    <property type="entry name" value="Glyco_hydro_31_TIM"/>
</dbReference>
<dbReference type="SUPFAM" id="SSF74650">
    <property type="entry name" value="Galactose mutarotase-like"/>
    <property type="match status" value="1"/>
</dbReference>